<dbReference type="Pfam" id="PF01370">
    <property type="entry name" value="Epimerase"/>
    <property type="match status" value="1"/>
</dbReference>
<keyword evidence="6" id="KW-1185">Reference proteome</keyword>
<dbReference type="SUPFAM" id="SSF51735">
    <property type="entry name" value="NAD(P)-binding Rossmann-fold domains"/>
    <property type="match status" value="1"/>
</dbReference>
<feature type="domain" description="NAD-dependent epimerase/dehydratase" evidence="4">
    <location>
        <begin position="25"/>
        <end position="176"/>
    </location>
</feature>
<dbReference type="InterPro" id="IPR002347">
    <property type="entry name" value="SDR_fam"/>
</dbReference>
<dbReference type="Proteomes" id="UP000632138">
    <property type="component" value="Unassembled WGS sequence"/>
</dbReference>
<evidence type="ECO:0000259" key="4">
    <source>
        <dbReference type="Pfam" id="PF01370"/>
    </source>
</evidence>
<name>A0ABS2AJR4_9ACTN</name>
<dbReference type="PRINTS" id="PR00081">
    <property type="entry name" value="GDHRDH"/>
</dbReference>
<comment type="similarity">
    <text evidence="1">Belongs to the short-chain dehydrogenases/reductases (SDR) family.</text>
</comment>
<keyword evidence="2" id="KW-0521">NADP</keyword>
<sequence length="287" mass="30573">MTFPFTARSTAADVLAGVDLTGRRILITGGTSGLGRAAAEALRDAGAEVVTPSRAELDLADLAQVKAYGEKDLDVIIANAGVMAVPERRLTPIGWELQLATNFLGHFALITGRRDRLRAGARIVVVSSGAQLRAGVDFDDPHFERRPYDPWTAYSQSKAAEVLLAVAIARRRPEVTANAVNPGRVHTNLQRHIDAATMRALGAMDDNGDLIHPEGYKTPEQGAAGEVMLAASPLLTGVTGRYFDEDNQAAEVVAGGPEPMTGVAEWSVDPAAADRLWELAERAVRTS</sequence>
<evidence type="ECO:0000313" key="6">
    <source>
        <dbReference type="Proteomes" id="UP000632138"/>
    </source>
</evidence>
<dbReference type="PANTHER" id="PTHR24320:SF282">
    <property type="entry name" value="WW DOMAIN-CONTAINING OXIDOREDUCTASE"/>
    <property type="match status" value="1"/>
</dbReference>
<evidence type="ECO:0000256" key="1">
    <source>
        <dbReference type="ARBA" id="ARBA00006484"/>
    </source>
</evidence>
<gene>
    <name evidence="5" type="ORF">JIG36_31670</name>
</gene>
<dbReference type="Gene3D" id="3.40.50.720">
    <property type="entry name" value="NAD(P)-binding Rossmann-like Domain"/>
    <property type="match status" value="1"/>
</dbReference>
<dbReference type="EMBL" id="JAENHP010000013">
    <property type="protein sequence ID" value="MBM2620082.1"/>
    <property type="molecule type" value="Genomic_DNA"/>
</dbReference>
<dbReference type="RefSeq" id="WP_203380072.1">
    <property type="nucleotide sequence ID" value="NZ_JAENHP010000013.1"/>
</dbReference>
<accession>A0ABS2AJR4</accession>
<keyword evidence="3" id="KW-0560">Oxidoreductase</keyword>
<evidence type="ECO:0000256" key="3">
    <source>
        <dbReference type="ARBA" id="ARBA00023002"/>
    </source>
</evidence>
<evidence type="ECO:0000313" key="5">
    <source>
        <dbReference type="EMBL" id="MBM2620082.1"/>
    </source>
</evidence>
<protein>
    <submittedName>
        <fullName evidence="5">SDR family NAD(P)-dependent oxidoreductase</fullName>
    </submittedName>
</protein>
<organism evidence="5 6">
    <name type="scientific">Paractinoplanes ovalisporus</name>
    <dbReference type="NCBI Taxonomy" id="2810368"/>
    <lineage>
        <taxon>Bacteria</taxon>
        <taxon>Bacillati</taxon>
        <taxon>Actinomycetota</taxon>
        <taxon>Actinomycetes</taxon>
        <taxon>Micromonosporales</taxon>
        <taxon>Micromonosporaceae</taxon>
        <taxon>Paractinoplanes</taxon>
    </lineage>
</organism>
<proteinExistence type="inferred from homology"/>
<dbReference type="InterPro" id="IPR036291">
    <property type="entry name" value="NAD(P)-bd_dom_sf"/>
</dbReference>
<dbReference type="InterPro" id="IPR001509">
    <property type="entry name" value="Epimerase_deHydtase"/>
</dbReference>
<dbReference type="PANTHER" id="PTHR24320">
    <property type="entry name" value="RETINOL DEHYDROGENASE"/>
    <property type="match status" value="1"/>
</dbReference>
<comment type="caution">
    <text evidence="5">The sequence shown here is derived from an EMBL/GenBank/DDBJ whole genome shotgun (WGS) entry which is preliminary data.</text>
</comment>
<reference evidence="5 6" key="1">
    <citation type="submission" date="2021-01" db="EMBL/GenBank/DDBJ databases">
        <title>Actinoplanes sp. nov. LDG1-06 isolated from lichen.</title>
        <authorList>
            <person name="Saeng-In P."/>
            <person name="Phongsopitanun W."/>
            <person name="Kanchanasin P."/>
            <person name="Yuki M."/>
            <person name="Kudo T."/>
            <person name="Ohkuma M."/>
            <person name="Tanasupawat S."/>
        </authorList>
    </citation>
    <scope>NUCLEOTIDE SEQUENCE [LARGE SCALE GENOMIC DNA]</scope>
    <source>
        <strain evidence="5 6">LDG1-06</strain>
    </source>
</reference>
<evidence type="ECO:0000256" key="2">
    <source>
        <dbReference type="ARBA" id="ARBA00022857"/>
    </source>
</evidence>